<dbReference type="PROSITE" id="PS50923">
    <property type="entry name" value="SUSHI"/>
    <property type="match status" value="1"/>
</dbReference>
<keyword evidence="1 4" id="KW-0768">Sushi</keyword>
<dbReference type="GeneTree" id="ENSGT00940000154386"/>
<dbReference type="PANTHER" id="PTHR45785">
    <property type="entry name" value="COMPLEMENT FACTOR H-RELATED"/>
    <property type="match status" value="1"/>
</dbReference>
<feature type="signal peptide" evidence="5">
    <location>
        <begin position="1"/>
        <end position="19"/>
    </location>
</feature>
<dbReference type="CDD" id="cd00033">
    <property type="entry name" value="CCP"/>
    <property type="match status" value="2"/>
</dbReference>
<evidence type="ECO:0000256" key="3">
    <source>
        <dbReference type="ARBA" id="ARBA00023157"/>
    </source>
</evidence>
<dbReference type="GO" id="GO:0006956">
    <property type="term" value="P:complement activation"/>
    <property type="evidence" value="ECO:0007669"/>
    <property type="project" value="TreeGrafter"/>
</dbReference>
<evidence type="ECO:0000256" key="4">
    <source>
        <dbReference type="PROSITE-ProRule" id="PRU00302"/>
    </source>
</evidence>
<evidence type="ECO:0000256" key="2">
    <source>
        <dbReference type="ARBA" id="ARBA00022729"/>
    </source>
</evidence>
<comment type="caution">
    <text evidence="4">Lacks conserved residue(s) required for the propagation of feature annotation.</text>
</comment>
<dbReference type="GO" id="GO:0001851">
    <property type="term" value="F:complement component C3b binding"/>
    <property type="evidence" value="ECO:0007669"/>
    <property type="project" value="TreeGrafter"/>
</dbReference>
<keyword evidence="3 4" id="KW-1015">Disulfide bond</keyword>
<dbReference type="Pfam" id="PF00084">
    <property type="entry name" value="Sushi"/>
    <property type="match status" value="3"/>
</dbReference>
<proteinExistence type="predicted"/>
<dbReference type="FunFam" id="2.10.70.10:FF:000054">
    <property type="entry name" value="Complement inhibitory factor H"/>
    <property type="match status" value="1"/>
</dbReference>
<evidence type="ECO:0000259" key="6">
    <source>
        <dbReference type="PROSITE" id="PS50923"/>
    </source>
</evidence>
<feature type="domain" description="Sushi" evidence="6">
    <location>
        <begin position="88"/>
        <end position="146"/>
    </location>
</feature>
<evidence type="ECO:0000256" key="5">
    <source>
        <dbReference type="SAM" id="SignalP"/>
    </source>
</evidence>
<feature type="chain" id="PRO_5034862479" description="Sushi domain-containing protein" evidence="5">
    <location>
        <begin position="20"/>
        <end position="219"/>
    </location>
</feature>
<dbReference type="InterPro" id="IPR000436">
    <property type="entry name" value="Sushi_SCR_CCP_dom"/>
</dbReference>
<sequence length="219" mass="25421">MPLLSCIVIQFLWALCANGQVKLCDYPHIENGRLTGSYKNHREKDFPVRLGVTIFYRCLDGYVSKSESTWNLIRCTADGWDPMPKCLIKCSPIWLANGRFLNPWQKVYKEGDDISYVCDHEYIPENQQAKATCTKNNWMPTPRCIFNRKQRTEVPHGYFYETKNRFGLNEKATYRCQIGYMTPEGNETGEIQCLEEGWSPFPECITPPTCKGKCLLQDY</sequence>
<dbReference type="GO" id="GO:0005615">
    <property type="term" value="C:extracellular space"/>
    <property type="evidence" value="ECO:0007669"/>
    <property type="project" value="TreeGrafter"/>
</dbReference>
<dbReference type="InterPro" id="IPR051503">
    <property type="entry name" value="ComplSys_Reg/VirEntry_Med"/>
</dbReference>
<keyword evidence="8" id="KW-1185">Reference proteome</keyword>
<evidence type="ECO:0000256" key="1">
    <source>
        <dbReference type="ARBA" id="ARBA00022659"/>
    </source>
</evidence>
<organism evidence="7 8">
    <name type="scientific">Chelonoidis abingdonii</name>
    <name type="common">Abingdon island giant tortoise</name>
    <name type="synonym">Testudo abingdonii</name>
    <dbReference type="NCBI Taxonomy" id="106734"/>
    <lineage>
        <taxon>Eukaryota</taxon>
        <taxon>Metazoa</taxon>
        <taxon>Chordata</taxon>
        <taxon>Craniata</taxon>
        <taxon>Vertebrata</taxon>
        <taxon>Euteleostomi</taxon>
        <taxon>Archelosauria</taxon>
        <taxon>Testudinata</taxon>
        <taxon>Testudines</taxon>
        <taxon>Cryptodira</taxon>
        <taxon>Durocryptodira</taxon>
        <taxon>Testudinoidea</taxon>
        <taxon>Testudinidae</taxon>
        <taxon>Chelonoidis</taxon>
    </lineage>
</organism>
<dbReference type="SMART" id="SM00032">
    <property type="entry name" value="CCP"/>
    <property type="match status" value="3"/>
</dbReference>
<evidence type="ECO:0000313" key="7">
    <source>
        <dbReference type="Ensembl" id="ENSCABP00000006844.1"/>
    </source>
</evidence>
<evidence type="ECO:0000313" key="8">
    <source>
        <dbReference type="Proteomes" id="UP000694404"/>
    </source>
</evidence>
<dbReference type="Proteomes" id="UP000694404">
    <property type="component" value="Unplaced"/>
</dbReference>
<reference evidence="7" key="1">
    <citation type="submission" date="2025-08" db="UniProtKB">
        <authorList>
            <consortium name="Ensembl"/>
        </authorList>
    </citation>
    <scope>IDENTIFICATION</scope>
</reference>
<dbReference type="Ensembl" id="ENSCABT00000007477.1">
    <property type="protein sequence ID" value="ENSCABP00000006844.1"/>
    <property type="gene ID" value="ENSCABG00000005182.1"/>
</dbReference>
<feature type="disulfide bond" evidence="4">
    <location>
        <begin position="90"/>
        <end position="133"/>
    </location>
</feature>
<accession>A0A8C0GCN4</accession>
<dbReference type="SUPFAM" id="SSF57535">
    <property type="entry name" value="Complement control module/SCR domain"/>
    <property type="match status" value="3"/>
</dbReference>
<protein>
    <recommendedName>
        <fullName evidence="6">Sushi domain-containing protein</fullName>
    </recommendedName>
</protein>
<dbReference type="AlphaFoldDB" id="A0A8C0GCN4"/>
<dbReference type="PANTHER" id="PTHR45785:SF7">
    <property type="entry name" value="COMPLEMENT FACTOR H"/>
    <property type="match status" value="1"/>
</dbReference>
<dbReference type="Gene3D" id="2.10.70.10">
    <property type="entry name" value="Complement Module, domain 1"/>
    <property type="match status" value="3"/>
</dbReference>
<dbReference type="InterPro" id="IPR035976">
    <property type="entry name" value="Sushi/SCR/CCP_sf"/>
</dbReference>
<reference evidence="7" key="2">
    <citation type="submission" date="2025-09" db="UniProtKB">
        <authorList>
            <consortium name="Ensembl"/>
        </authorList>
    </citation>
    <scope>IDENTIFICATION</scope>
</reference>
<name>A0A8C0GCN4_CHEAB</name>
<keyword evidence="2 5" id="KW-0732">Signal</keyword>